<gene>
    <name evidence="1" type="ORF">ERS852394_00542</name>
</gene>
<dbReference type="Proteomes" id="UP000095409">
    <property type="component" value="Unassembled WGS sequence"/>
</dbReference>
<reference evidence="1 2" key="1">
    <citation type="submission" date="2015-09" db="EMBL/GenBank/DDBJ databases">
        <authorList>
            <consortium name="Pathogen Informatics"/>
        </authorList>
    </citation>
    <scope>NUCLEOTIDE SEQUENCE [LARGE SCALE GENOMIC DNA]</scope>
    <source>
        <strain evidence="1 2">2789STDY5608837</strain>
    </source>
</reference>
<protein>
    <recommendedName>
        <fullName evidence="3">DUF4435 domain-containing protein</fullName>
    </recommendedName>
</protein>
<sequence>MNNYATEARRRGRSLLVVEGDHEKNELFWLVFKCYPELHVDMENIWIYGTNIYMLYEDIIREYGDDWENEWTDIDLPFVISKKKNLENLCYKNDFTNIILVFDYERHDPQFSADKILRLQNYFSDAADMGKLYLNYPMIESYQHLKSLPDEEYINRKISVSLQPGSKYKELVRNESVIEKAVDFPHRIEDLLAGTRYRIEDADKRQICCDKILNISNDSEMERSLEEILRVVDDDKKARTLKYQLKDWIEKVGYTHENRTYWKHMREVIGEIVCHNIEKAYVIQHEDRNDSNDRKLKEQFEQVDLSQILNVQNEVSQDMENGFIWVLNTCIFLIPDYNFRLIA</sequence>
<proteinExistence type="predicted"/>
<name>A0A173YAN5_9FIRM</name>
<evidence type="ECO:0000313" key="2">
    <source>
        <dbReference type="Proteomes" id="UP000095409"/>
    </source>
</evidence>
<evidence type="ECO:0000313" key="1">
    <source>
        <dbReference type="EMBL" id="CUN59788.1"/>
    </source>
</evidence>
<dbReference type="AlphaFoldDB" id="A0A173YAN5"/>
<dbReference type="GeneID" id="79803781"/>
<accession>A0A173YAN5</accession>
<evidence type="ECO:0008006" key="3">
    <source>
        <dbReference type="Google" id="ProtNLM"/>
    </source>
</evidence>
<dbReference type="EMBL" id="CYZD01000002">
    <property type="protein sequence ID" value="CUN59788.1"/>
    <property type="molecule type" value="Genomic_DNA"/>
</dbReference>
<dbReference type="RefSeq" id="WP_005422529.1">
    <property type="nucleotide sequence ID" value="NZ_CYZD01000002.1"/>
</dbReference>
<organism evidence="1 2">
    <name type="scientific">Blautia obeum</name>
    <dbReference type="NCBI Taxonomy" id="40520"/>
    <lineage>
        <taxon>Bacteria</taxon>
        <taxon>Bacillati</taxon>
        <taxon>Bacillota</taxon>
        <taxon>Clostridia</taxon>
        <taxon>Lachnospirales</taxon>
        <taxon>Lachnospiraceae</taxon>
        <taxon>Blautia</taxon>
    </lineage>
</organism>